<dbReference type="Pfam" id="PF00534">
    <property type="entry name" value="Glycos_transf_1"/>
    <property type="match status" value="1"/>
</dbReference>
<dbReference type="EMBL" id="JACRUJ010000001">
    <property type="protein sequence ID" value="MBC5840496.1"/>
    <property type="molecule type" value="Genomic_DNA"/>
</dbReference>
<dbReference type="InterPro" id="IPR001296">
    <property type="entry name" value="Glyco_trans_1"/>
</dbReference>
<evidence type="ECO:0000313" key="4">
    <source>
        <dbReference type="Proteomes" id="UP000629963"/>
    </source>
</evidence>
<sequence>MKIVHIINSLESGGAEKLLLDTLPLYSKKNVTVDLIVLNSFDFPFMKALRSINCCTIHSLGLTSAYNPIAIFKLITFLKRYDIAHVHLFPTQYWVVIAKFLSGSKIKLVYTEHSTSGRRIKSSFFKKSDPFFYKQYSKIIAISEEVVEVIKAHTKLDSTIELIPNGVAIDTFRNSVPAQKSVFFPGGTTAFKILIQVASFKDPKDQKTVIRSLLYLPDNIRLILVGDGAQQEDCINLTKQLNISHRVVFLGVRMDVPQLIKMADIAIVSSKYEGFSLTAIEAMAAGKPVIASDVVALNTIVKGAGLLFNVGDEKQLAYHVEQLLSNDDYYNERVGRGLERASQYDVAFMVNKQIKMYSKL</sequence>
<keyword evidence="4" id="KW-1185">Reference proteome</keyword>
<dbReference type="PANTHER" id="PTHR12526">
    <property type="entry name" value="GLYCOSYLTRANSFERASE"/>
    <property type="match status" value="1"/>
</dbReference>
<protein>
    <submittedName>
        <fullName evidence="3">Glycosyltransferase</fullName>
    </submittedName>
</protein>
<evidence type="ECO:0000259" key="2">
    <source>
        <dbReference type="Pfam" id="PF13439"/>
    </source>
</evidence>
<proteinExistence type="predicted"/>
<feature type="domain" description="Glycosyltransferase subfamily 4-like N-terminal" evidence="2">
    <location>
        <begin position="13"/>
        <end position="170"/>
    </location>
</feature>
<dbReference type="SUPFAM" id="SSF53756">
    <property type="entry name" value="UDP-Glycosyltransferase/glycogen phosphorylase"/>
    <property type="match status" value="1"/>
</dbReference>
<organism evidence="3 4">
    <name type="scientific">Flavobacterium kayseriense</name>
    <dbReference type="NCBI Taxonomy" id="2764714"/>
    <lineage>
        <taxon>Bacteria</taxon>
        <taxon>Pseudomonadati</taxon>
        <taxon>Bacteroidota</taxon>
        <taxon>Flavobacteriia</taxon>
        <taxon>Flavobacteriales</taxon>
        <taxon>Flavobacteriaceae</taxon>
        <taxon>Flavobacterium</taxon>
    </lineage>
</organism>
<accession>A0ABR7J4L7</accession>
<reference evidence="3 4" key="1">
    <citation type="submission" date="2020-08" db="EMBL/GenBank/DDBJ databases">
        <title>Description of novel Flavobacterium F-380 isolate.</title>
        <authorList>
            <person name="Saticioglu I.B."/>
            <person name="Duman M."/>
            <person name="Altun S."/>
        </authorList>
    </citation>
    <scope>NUCLEOTIDE SEQUENCE [LARGE SCALE GENOMIC DNA]</scope>
    <source>
        <strain evidence="3 4">F-380</strain>
    </source>
</reference>
<gene>
    <name evidence="3" type="ORF">H8R23_03680</name>
</gene>
<dbReference type="Proteomes" id="UP000629963">
    <property type="component" value="Unassembled WGS sequence"/>
</dbReference>
<dbReference type="Pfam" id="PF13439">
    <property type="entry name" value="Glyco_transf_4"/>
    <property type="match status" value="1"/>
</dbReference>
<dbReference type="PANTHER" id="PTHR12526:SF630">
    <property type="entry name" value="GLYCOSYLTRANSFERASE"/>
    <property type="match status" value="1"/>
</dbReference>
<dbReference type="RefSeq" id="WP_187009064.1">
    <property type="nucleotide sequence ID" value="NZ_JACRUI010000001.1"/>
</dbReference>
<dbReference type="InterPro" id="IPR028098">
    <property type="entry name" value="Glyco_trans_4-like_N"/>
</dbReference>
<comment type="caution">
    <text evidence="3">The sequence shown here is derived from an EMBL/GenBank/DDBJ whole genome shotgun (WGS) entry which is preliminary data.</text>
</comment>
<name>A0ABR7J4L7_9FLAO</name>
<feature type="domain" description="Glycosyl transferase family 1" evidence="1">
    <location>
        <begin position="192"/>
        <end position="331"/>
    </location>
</feature>
<evidence type="ECO:0000313" key="3">
    <source>
        <dbReference type="EMBL" id="MBC5840496.1"/>
    </source>
</evidence>
<evidence type="ECO:0000259" key="1">
    <source>
        <dbReference type="Pfam" id="PF00534"/>
    </source>
</evidence>
<dbReference type="Gene3D" id="3.40.50.2000">
    <property type="entry name" value="Glycogen Phosphorylase B"/>
    <property type="match status" value="2"/>
</dbReference>